<name>A0AAP0J4W3_9MAGN</name>
<protein>
    <submittedName>
        <fullName evidence="1">Uncharacterized protein</fullName>
    </submittedName>
</protein>
<organism evidence="1 2">
    <name type="scientific">Stephania cephalantha</name>
    <dbReference type="NCBI Taxonomy" id="152367"/>
    <lineage>
        <taxon>Eukaryota</taxon>
        <taxon>Viridiplantae</taxon>
        <taxon>Streptophyta</taxon>
        <taxon>Embryophyta</taxon>
        <taxon>Tracheophyta</taxon>
        <taxon>Spermatophyta</taxon>
        <taxon>Magnoliopsida</taxon>
        <taxon>Ranunculales</taxon>
        <taxon>Menispermaceae</taxon>
        <taxon>Menispermoideae</taxon>
        <taxon>Cissampelideae</taxon>
        <taxon>Stephania</taxon>
    </lineage>
</organism>
<dbReference type="EMBL" id="JBBNAG010000006">
    <property type="protein sequence ID" value="KAK9126136.1"/>
    <property type="molecule type" value="Genomic_DNA"/>
</dbReference>
<evidence type="ECO:0000313" key="2">
    <source>
        <dbReference type="Proteomes" id="UP001419268"/>
    </source>
</evidence>
<dbReference type="Proteomes" id="UP001419268">
    <property type="component" value="Unassembled WGS sequence"/>
</dbReference>
<gene>
    <name evidence="1" type="ORF">Scep_014982</name>
</gene>
<comment type="caution">
    <text evidence="1">The sequence shown here is derived from an EMBL/GenBank/DDBJ whole genome shotgun (WGS) entry which is preliminary data.</text>
</comment>
<sequence length="146" mass="16557">MPYEGYWHGRWGNIWFAITFIGLGECLGGTTDLTASETHYMQAFILHLVGYLAHHHIRDQRELEVHFNANPSKTTLCGQKCRVIHLKKLADHIANSSNDIFIIHFNGEARDTNPNWHEGKPRCKRIEGAFPSLDTNIVVEDNSGSS</sequence>
<proteinExistence type="predicted"/>
<accession>A0AAP0J4W3</accession>
<dbReference type="AlphaFoldDB" id="A0AAP0J4W3"/>
<keyword evidence="2" id="KW-1185">Reference proteome</keyword>
<evidence type="ECO:0000313" key="1">
    <source>
        <dbReference type="EMBL" id="KAK9126136.1"/>
    </source>
</evidence>
<reference evidence="1 2" key="1">
    <citation type="submission" date="2024-01" db="EMBL/GenBank/DDBJ databases">
        <title>Genome assemblies of Stephania.</title>
        <authorList>
            <person name="Yang L."/>
        </authorList>
    </citation>
    <scope>NUCLEOTIDE SEQUENCE [LARGE SCALE GENOMIC DNA]</scope>
    <source>
        <strain evidence="1">JXDWG</strain>
        <tissue evidence="1">Leaf</tissue>
    </source>
</reference>